<dbReference type="WBParaSite" id="Gr19_v10_g9865.t1">
    <property type="protein sequence ID" value="Gr19_v10_g9865.t1"/>
    <property type="gene ID" value="Gr19_v10_g9865"/>
</dbReference>
<keyword evidence="2" id="KW-1185">Reference proteome</keyword>
<proteinExistence type="predicted"/>
<evidence type="ECO:0000313" key="2">
    <source>
        <dbReference type="Proteomes" id="UP000887572"/>
    </source>
</evidence>
<accession>A0A914IEG1</accession>
<reference evidence="3" key="1">
    <citation type="submission" date="2022-11" db="UniProtKB">
        <authorList>
            <consortium name="WormBaseParasite"/>
        </authorList>
    </citation>
    <scope>IDENTIFICATION</scope>
</reference>
<name>A0A914IEG1_GLORO</name>
<evidence type="ECO:0000256" key="1">
    <source>
        <dbReference type="SAM" id="MobiDB-lite"/>
    </source>
</evidence>
<sequence length="105" mass="11642">MHFLGAETSLGPKGRGRKSGAETSGPKRRDRKVGAERLYGKKKLYSRAKRADRVWPIASGQSRLAIRVLGPVASGQASPSTKKTRLALRREWRDATGETRLARRD</sequence>
<dbReference type="Proteomes" id="UP000887572">
    <property type="component" value="Unplaced"/>
</dbReference>
<dbReference type="AlphaFoldDB" id="A0A914IEG1"/>
<protein>
    <submittedName>
        <fullName evidence="3">Uncharacterized protein</fullName>
    </submittedName>
</protein>
<feature type="region of interest" description="Disordered" evidence="1">
    <location>
        <begin position="1"/>
        <end position="38"/>
    </location>
</feature>
<organism evidence="2 3">
    <name type="scientific">Globodera rostochiensis</name>
    <name type="common">Golden nematode worm</name>
    <name type="synonym">Heterodera rostochiensis</name>
    <dbReference type="NCBI Taxonomy" id="31243"/>
    <lineage>
        <taxon>Eukaryota</taxon>
        <taxon>Metazoa</taxon>
        <taxon>Ecdysozoa</taxon>
        <taxon>Nematoda</taxon>
        <taxon>Chromadorea</taxon>
        <taxon>Rhabditida</taxon>
        <taxon>Tylenchina</taxon>
        <taxon>Tylenchomorpha</taxon>
        <taxon>Tylenchoidea</taxon>
        <taxon>Heteroderidae</taxon>
        <taxon>Heteroderinae</taxon>
        <taxon>Globodera</taxon>
    </lineage>
</organism>
<evidence type="ECO:0000313" key="3">
    <source>
        <dbReference type="WBParaSite" id="Gr19_v10_g9865.t1"/>
    </source>
</evidence>